<evidence type="ECO:0000313" key="14">
    <source>
        <dbReference type="Proteomes" id="UP000565572"/>
    </source>
</evidence>
<dbReference type="EMBL" id="JACHZG010000001">
    <property type="protein sequence ID" value="MBB3325118.1"/>
    <property type="molecule type" value="Genomic_DNA"/>
</dbReference>
<protein>
    <recommendedName>
        <fullName evidence="11">L-threonine dehydratase</fullName>
        <ecNumber evidence="11">4.3.1.19</ecNumber>
    </recommendedName>
    <alternativeName>
        <fullName evidence="11">Threonine deaminase</fullName>
    </alternativeName>
</protein>
<name>A0A7W5P588_9ACTN</name>
<organism evidence="13 14">
    <name type="scientific">Microlunatus antarcticus</name>
    <dbReference type="NCBI Taxonomy" id="53388"/>
    <lineage>
        <taxon>Bacteria</taxon>
        <taxon>Bacillati</taxon>
        <taxon>Actinomycetota</taxon>
        <taxon>Actinomycetes</taxon>
        <taxon>Propionibacteriales</taxon>
        <taxon>Propionibacteriaceae</taxon>
        <taxon>Microlunatus</taxon>
    </lineage>
</organism>
<dbReference type="GO" id="GO:0006567">
    <property type="term" value="P:L-threonine catabolic process"/>
    <property type="evidence" value="ECO:0007669"/>
    <property type="project" value="TreeGrafter"/>
</dbReference>
<dbReference type="InterPro" id="IPR001926">
    <property type="entry name" value="TrpB-like_PALP"/>
</dbReference>
<dbReference type="EC" id="4.3.1.19" evidence="11"/>
<dbReference type="PANTHER" id="PTHR48078:SF11">
    <property type="entry name" value="THREONINE DEHYDRATASE, MITOCHONDRIAL"/>
    <property type="match status" value="1"/>
</dbReference>
<accession>A0A7W5P588</accession>
<evidence type="ECO:0000256" key="6">
    <source>
        <dbReference type="ARBA" id="ARBA00022624"/>
    </source>
</evidence>
<keyword evidence="7 11" id="KW-0663">Pyridoxal phosphate</keyword>
<gene>
    <name evidence="11" type="primary">ilvA</name>
    <name evidence="13" type="ORF">FHX39_000062</name>
</gene>
<keyword evidence="8 11" id="KW-0456">Lyase</keyword>
<evidence type="ECO:0000259" key="12">
    <source>
        <dbReference type="PROSITE" id="PS51672"/>
    </source>
</evidence>
<dbReference type="UniPathway" id="UPA00047">
    <property type="reaction ID" value="UER00054"/>
</dbReference>
<comment type="catalytic activity">
    <reaction evidence="1 11">
        <text>L-threonine = 2-oxobutanoate + NH4(+)</text>
        <dbReference type="Rhea" id="RHEA:22108"/>
        <dbReference type="ChEBI" id="CHEBI:16763"/>
        <dbReference type="ChEBI" id="CHEBI:28938"/>
        <dbReference type="ChEBI" id="CHEBI:57926"/>
        <dbReference type="EC" id="4.3.1.19"/>
    </reaction>
</comment>
<evidence type="ECO:0000256" key="5">
    <source>
        <dbReference type="ARBA" id="ARBA00022605"/>
    </source>
</evidence>
<dbReference type="CDD" id="cd04907">
    <property type="entry name" value="ACT_ThrD-I_2"/>
    <property type="match status" value="1"/>
</dbReference>
<dbReference type="PANTHER" id="PTHR48078">
    <property type="entry name" value="THREONINE DEHYDRATASE, MITOCHONDRIAL-RELATED"/>
    <property type="match status" value="1"/>
</dbReference>
<evidence type="ECO:0000256" key="7">
    <source>
        <dbReference type="ARBA" id="ARBA00022898"/>
    </source>
</evidence>
<dbReference type="InterPro" id="IPR001721">
    <property type="entry name" value="TD_ACT-like"/>
</dbReference>
<evidence type="ECO:0000256" key="11">
    <source>
        <dbReference type="RuleBase" id="RU362012"/>
    </source>
</evidence>
<dbReference type="AlphaFoldDB" id="A0A7W5P588"/>
<comment type="function">
    <text evidence="10 11">Catalyzes the anaerobic formation of alpha-ketobutyrate and ammonia from threonine in a two-step reaction. The first step involved a dehydration of threonine and a production of enamine intermediates (aminocrotonate), which tautomerizes to its imine form (iminobutyrate). Both intermediates are unstable and short-lived. The second step is the nonenzymatic hydrolysis of the enamine/imine intermediates to form 2-ketobutyrate and free ammonia. In the low water environment of the cell, the second step is accelerated by RidA.</text>
</comment>
<evidence type="ECO:0000256" key="4">
    <source>
        <dbReference type="ARBA" id="ARBA00010869"/>
    </source>
</evidence>
<evidence type="ECO:0000256" key="9">
    <source>
        <dbReference type="ARBA" id="ARBA00023304"/>
    </source>
</evidence>
<keyword evidence="6 11" id="KW-0412">Isoleucine biosynthesis</keyword>
<dbReference type="GO" id="GO:0003941">
    <property type="term" value="F:L-serine ammonia-lyase activity"/>
    <property type="evidence" value="ECO:0007669"/>
    <property type="project" value="TreeGrafter"/>
</dbReference>
<feature type="domain" description="ACT-like" evidence="12">
    <location>
        <begin position="343"/>
        <end position="417"/>
    </location>
</feature>
<comment type="pathway">
    <text evidence="3 11">Amino-acid biosynthesis; L-isoleucine biosynthesis; 2-oxobutanoate from L-threonine: step 1/1.</text>
</comment>
<dbReference type="GO" id="GO:0004794">
    <property type="term" value="F:threonine deaminase activity"/>
    <property type="evidence" value="ECO:0007669"/>
    <property type="project" value="UniProtKB-UniRule"/>
</dbReference>
<dbReference type="Proteomes" id="UP000565572">
    <property type="component" value="Unassembled WGS sequence"/>
</dbReference>
<dbReference type="Gene3D" id="3.40.1020.10">
    <property type="entry name" value="Biosynthetic Threonine Deaminase, Domain 3"/>
    <property type="match status" value="1"/>
</dbReference>
<proteinExistence type="inferred from homology"/>
<comment type="cofactor">
    <cofactor evidence="2 11">
        <name>pyridoxal 5'-phosphate</name>
        <dbReference type="ChEBI" id="CHEBI:597326"/>
    </cofactor>
</comment>
<evidence type="ECO:0000313" key="13">
    <source>
        <dbReference type="EMBL" id="MBB3325118.1"/>
    </source>
</evidence>
<keyword evidence="5 11" id="KW-0028">Amino-acid biosynthesis</keyword>
<dbReference type="SUPFAM" id="SSF53686">
    <property type="entry name" value="Tryptophan synthase beta subunit-like PLP-dependent enzymes"/>
    <property type="match status" value="1"/>
</dbReference>
<evidence type="ECO:0000256" key="1">
    <source>
        <dbReference type="ARBA" id="ARBA00001274"/>
    </source>
</evidence>
<dbReference type="InterPro" id="IPR050147">
    <property type="entry name" value="Ser/Thr_Dehydratase"/>
</dbReference>
<dbReference type="PROSITE" id="PS51672">
    <property type="entry name" value="ACT_LIKE"/>
    <property type="match status" value="1"/>
</dbReference>
<dbReference type="Gene3D" id="3.40.50.1100">
    <property type="match status" value="2"/>
</dbReference>
<reference evidence="13 14" key="1">
    <citation type="submission" date="2020-08" db="EMBL/GenBank/DDBJ databases">
        <title>Sequencing the genomes of 1000 actinobacteria strains.</title>
        <authorList>
            <person name="Klenk H.-P."/>
        </authorList>
    </citation>
    <scope>NUCLEOTIDE SEQUENCE [LARGE SCALE GENOMIC DNA]</scope>
    <source>
        <strain evidence="13 14">DSM 11053</strain>
    </source>
</reference>
<sequence length="428" mass="44938">MTAQAQQTAVEMGAELVEEAARRLAGVVERTPLQRNTRLSAGGAEVWFKREDLQVVRSYKVRGAYNVLAQLSEAQRARGVVCASAGNHGQGLAYACAALGIRGRVFLPRNTPRQKRERITAIGGDHVEVVVTGGTYDEAAVAAAADAIRTGATVVPAFDDLRTIAGQGTVALELVEQLVEQTGSPPDVLVVPVGGGGLLAGCTAWLRERHPQVRVVGVEPLGAACVAAALAAGHPVDLVDLDTFVDGASVRRAGALTTPLIAASGAELVQVPEGGVCVELLSMYASDGVVAEPAGALASAALTSVVRVEPGQRVVCVLSGGNNDVSRYAEIAERAAVFEGRKHYFLVEFAQQPGALRHFLDEVLGPDDDITLFEYVKRSNRETGPALVGIELARREDLAPLLARMAASPPQIELIGSDSPMFRFLLSG</sequence>
<dbReference type="FunFam" id="3.40.50.1100:FF:000005">
    <property type="entry name" value="Threonine dehydratase catabolic"/>
    <property type="match status" value="1"/>
</dbReference>
<comment type="similarity">
    <text evidence="4 11">Belongs to the serine/threonine dehydratase family.</text>
</comment>
<comment type="subunit">
    <text evidence="11">Homotetramer.</text>
</comment>
<dbReference type="InterPro" id="IPR036052">
    <property type="entry name" value="TrpB-like_PALP_sf"/>
</dbReference>
<dbReference type="InterPro" id="IPR038110">
    <property type="entry name" value="TD_ACT-like_sf"/>
</dbReference>
<keyword evidence="9 11" id="KW-0100">Branched-chain amino acid biosynthesis</keyword>
<keyword evidence="14" id="KW-1185">Reference proteome</keyword>
<dbReference type="NCBIfam" id="TIGR02079">
    <property type="entry name" value="THD1"/>
    <property type="match status" value="1"/>
</dbReference>
<evidence type="ECO:0000256" key="2">
    <source>
        <dbReference type="ARBA" id="ARBA00001933"/>
    </source>
</evidence>
<evidence type="ECO:0000256" key="3">
    <source>
        <dbReference type="ARBA" id="ARBA00004810"/>
    </source>
</evidence>
<dbReference type="InterPro" id="IPR011820">
    <property type="entry name" value="IlvA"/>
</dbReference>
<dbReference type="Pfam" id="PF00291">
    <property type="entry name" value="PALP"/>
    <property type="match status" value="1"/>
</dbReference>
<dbReference type="NCBIfam" id="NF006390">
    <property type="entry name" value="PRK08639.1"/>
    <property type="match status" value="1"/>
</dbReference>
<evidence type="ECO:0000256" key="10">
    <source>
        <dbReference type="ARBA" id="ARBA00025527"/>
    </source>
</evidence>
<comment type="caution">
    <text evidence="13">The sequence shown here is derived from an EMBL/GenBank/DDBJ whole genome shotgun (WGS) entry which is preliminary data.</text>
</comment>
<evidence type="ECO:0000256" key="8">
    <source>
        <dbReference type="ARBA" id="ARBA00023239"/>
    </source>
</evidence>
<dbReference type="GO" id="GO:0006565">
    <property type="term" value="P:L-serine catabolic process"/>
    <property type="evidence" value="ECO:0007669"/>
    <property type="project" value="TreeGrafter"/>
</dbReference>
<dbReference type="CDD" id="cd01562">
    <property type="entry name" value="Thr-dehyd"/>
    <property type="match status" value="1"/>
</dbReference>
<dbReference type="Pfam" id="PF00585">
    <property type="entry name" value="Thr_dehydrat_C"/>
    <property type="match status" value="1"/>
</dbReference>
<dbReference type="GO" id="GO:0009097">
    <property type="term" value="P:isoleucine biosynthetic process"/>
    <property type="evidence" value="ECO:0007669"/>
    <property type="project" value="UniProtKB-UniRule"/>
</dbReference>